<name>A0A069PQ75_9BURK</name>
<reference evidence="2 3" key="1">
    <citation type="submission" date="2014-03" db="EMBL/GenBank/DDBJ databases">
        <title>Draft Genome Sequences of Four Burkholderia Strains.</title>
        <authorList>
            <person name="Liu X.Y."/>
            <person name="Li C.X."/>
            <person name="Xu J.H."/>
        </authorList>
    </citation>
    <scope>NUCLEOTIDE SEQUENCE [LARGE SCALE GENOMIC DNA]</scope>
    <source>
        <strain evidence="2 3">DSM 50014</strain>
    </source>
</reference>
<dbReference type="InterPro" id="IPR011008">
    <property type="entry name" value="Dimeric_a/b-barrel"/>
</dbReference>
<dbReference type="Proteomes" id="UP000027466">
    <property type="component" value="Unassembled WGS sequence"/>
</dbReference>
<comment type="caution">
    <text evidence="2">The sequence shown here is derived from an EMBL/GenBank/DDBJ whole genome shotgun (WGS) entry which is preliminary data.</text>
</comment>
<dbReference type="InterPro" id="IPR010753">
    <property type="entry name" value="DUF1330"/>
</dbReference>
<protein>
    <recommendedName>
        <fullName evidence="1">DUF1330 domain-containing protein</fullName>
    </recommendedName>
</protein>
<dbReference type="EMBL" id="JFHC01000013">
    <property type="protein sequence ID" value="KDR42750.1"/>
    <property type="molecule type" value="Genomic_DNA"/>
</dbReference>
<keyword evidence="3" id="KW-1185">Reference proteome</keyword>
<gene>
    <name evidence="2" type="ORF">BG61_06280</name>
</gene>
<dbReference type="SUPFAM" id="SSF54909">
    <property type="entry name" value="Dimeric alpha+beta barrel"/>
    <property type="match status" value="1"/>
</dbReference>
<dbReference type="Gene3D" id="3.30.70.100">
    <property type="match status" value="1"/>
</dbReference>
<dbReference type="RefSeq" id="WP_035938576.1">
    <property type="nucleotide sequence ID" value="NZ_CADFFX010000017.1"/>
</dbReference>
<evidence type="ECO:0000259" key="1">
    <source>
        <dbReference type="Pfam" id="PF07045"/>
    </source>
</evidence>
<accession>A0A069PQ75</accession>
<evidence type="ECO:0000313" key="3">
    <source>
        <dbReference type="Proteomes" id="UP000027466"/>
    </source>
</evidence>
<dbReference type="AlphaFoldDB" id="A0A069PQ75"/>
<organism evidence="2 3">
    <name type="scientific">Caballeronia glathei</name>
    <dbReference type="NCBI Taxonomy" id="60547"/>
    <lineage>
        <taxon>Bacteria</taxon>
        <taxon>Pseudomonadati</taxon>
        <taxon>Pseudomonadota</taxon>
        <taxon>Betaproteobacteria</taxon>
        <taxon>Burkholderiales</taxon>
        <taxon>Burkholderiaceae</taxon>
        <taxon>Caballeronia</taxon>
    </lineage>
</organism>
<dbReference type="STRING" id="60547.GCA_000751215_05904"/>
<proteinExistence type="predicted"/>
<sequence>MATYIVFTKESTQDQGELDIYQSKVGETFKGHPVKILAAYGPQQVLEGDAPEGVVIVEFPSTAAARAWYDSPTYQEVAQHRFKGARYRAVLVEGM</sequence>
<dbReference type="PANTHER" id="PTHR41521">
    <property type="match status" value="1"/>
</dbReference>
<feature type="domain" description="DUF1330" evidence="1">
    <location>
        <begin position="3"/>
        <end position="95"/>
    </location>
</feature>
<evidence type="ECO:0000313" key="2">
    <source>
        <dbReference type="EMBL" id="KDR42750.1"/>
    </source>
</evidence>
<dbReference type="PANTHER" id="PTHR41521:SF4">
    <property type="entry name" value="BLR0684 PROTEIN"/>
    <property type="match status" value="1"/>
</dbReference>
<dbReference type="Pfam" id="PF07045">
    <property type="entry name" value="DUF1330"/>
    <property type="match status" value="1"/>
</dbReference>